<dbReference type="EMBL" id="AYZM01000138">
    <property type="protein sequence ID" value="KRN19329.1"/>
    <property type="molecule type" value="Genomic_DNA"/>
</dbReference>
<evidence type="ECO:0000313" key="2">
    <source>
        <dbReference type="Proteomes" id="UP000051442"/>
    </source>
</evidence>
<sequence>MLCRDNWWLLTNFQQPPIIGDEFKTRTGFGEAWIRGLRPLFGSGRPHSWNLAADRNRQFTQISIQANNKKSSGE</sequence>
<evidence type="ECO:0000313" key="1">
    <source>
        <dbReference type="EMBL" id="KRN19329.1"/>
    </source>
</evidence>
<gene>
    <name evidence="1" type="ORF">FD14_GL001741</name>
</gene>
<accession>A0A0R2ESW8</accession>
<dbReference type="PATRIC" id="fig|1423804.4.peg.1884"/>
<comment type="caution">
    <text evidence="1">The sequence shown here is derived from an EMBL/GenBank/DDBJ whole genome shotgun (WGS) entry which is preliminary data.</text>
</comment>
<keyword evidence="2" id="KW-1185">Reference proteome</keyword>
<dbReference type="Proteomes" id="UP000051442">
    <property type="component" value="Unassembled WGS sequence"/>
</dbReference>
<name>A0A0R2ESW8_9LACO</name>
<reference evidence="1 2" key="1">
    <citation type="journal article" date="2015" name="Genome Announc.">
        <title>Expanding the biotechnology potential of lactobacilli through comparative genomics of 213 strains and associated genera.</title>
        <authorList>
            <person name="Sun Z."/>
            <person name="Harris H.M."/>
            <person name="McCann A."/>
            <person name="Guo C."/>
            <person name="Argimon S."/>
            <person name="Zhang W."/>
            <person name="Yang X."/>
            <person name="Jeffery I.B."/>
            <person name="Cooney J.C."/>
            <person name="Kagawa T.F."/>
            <person name="Liu W."/>
            <person name="Song Y."/>
            <person name="Salvetti E."/>
            <person name="Wrobel A."/>
            <person name="Rasinkangas P."/>
            <person name="Parkhill J."/>
            <person name="Rea M.C."/>
            <person name="O'Sullivan O."/>
            <person name="Ritari J."/>
            <person name="Douillard F.P."/>
            <person name="Paul Ross R."/>
            <person name="Yang R."/>
            <person name="Briner A.E."/>
            <person name="Felis G.E."/>
            <person name="de Vos W.M."/>
            <person name="Barrangou R."/>
            <person name="Klaenhammer T.R."/>
            <person name="Caufield P.W."/>
            <person name="Cui Y."/>
            <person name="Zhang H."/>
            <person name="O'Toole P.W."/>
        </authorList>
    </citation>
    <scope>NUCLEOTIDE SEQUENCE [LARGE SCALE GENOMIC DNA]</scope>
    <source>
        <strain evidence="1 2">DSM 23365</strain>
    </source>
</reference>
<dbReference type="AlphaFoldDB" id="A0A0R2ESW8"/>
<protein>
    <submittedName>
        <fullName evidence="1">Uncharacterized protein</fullName>
    </submittedName>
</protein>
<organism evidence="1 2">
    <name type="scientific">Secundilactobacillus similis DSM 23365 = JCM 2765</name>
    <dbReference type="NCBI Taxonomy" id="1423804"/>
    <lineage>
        <taxon>Bacteria</taxon>
        <taxon>Bacillati</taxon>
        <taxon>Bacillota</taxon>
        <taxon>Bacilli</taxon>
        <taxon>Lactobacillales</taxon>
        <taxon>Lactobacillaceae</taxon>
        <taxon>Secundilactobacillus</taxon>
    </lineage>
</organism>
<proteinExistence type="predicted"/>